<name>A0A506PD93_9FLAO</name>
<feature type="transmembrane region" description="Helical" evidence="1">
    <location>
        <begin position="31"/>
        <end position="51"/>
    </location>
</feature>
<protein>
    <submittedName>
        <fullName evidence="2">Uncharacterized protein</fullName>
    </submittedName>
</protein>
<feature type="transmembrane region" description="Helical" evidence="1">
    <location>
        <begin position="6"/>
        <end position="24"/>
    </location>
</feature>
<keyword evidence="1" id="KW-0812">Transmembrane</keyword>
<evidence type="ECO:0000313" key="3">
    <source>
        <dbReference type="Proteomes" id="UP000317332"/>
    </source>
</evidence>
<keyword evidence="3" id="KW-1185">Reference proteome</keyword>
<comment type="caution">
    <text evidence="2">The sequence shown here is derived from an EMBL/GenBank/DDBJ whole genome shotgun (WGS) entry which is preliminary data.</text>
</comment>
<accession>A0A506PD93</accession>
<dbReference type="Proteomes" id="UP000317332">
    <property type="component" value="Unassembled WGS sequence"/>
</dbReference>
<dbReference type="EMBL" id="VHIQ01000008">
    <property type="protein sequence ID" value="TPV31425.1"/>
    <property type="molecule type" value="Genomic_DNA"/>
</dbReference>
<dbReference type="AlphaFoldDB" id="A0A506PD93"/>
<organism evidence="2 3">
    <name type="scientific">Paucihalobacter ruber</name>
    <dbReference type="NCBI Taxonomy" id="2567861"/>
    <lineage>
        <taxon>Bacteria</taxon>
        <taxon>Pseudomonadati</taxon>
        <taxon>Bacteroidota</taxon>
        <taxon>Flavobacteriia</taxon>
        <taxon>Flavobacteriales</taxon>
        <taxon>Flavobacteriaceae</taxon>
        <taxon>Paucihalobacter</taxon>
    </lineage>
</organism>
<gene>
    <name evidence="2" type="ORF">FJ651_14625</name>
</gene>
<keyword evidence="1" id="KW-0472">Membrane</keyword>
<sequence>MKNTLILNALVWAAVILIASYLFKDANNNKYLFMLLISGAAISQTFLTSHIKKNHSCCKD</sequence>
<proteinExistence type="predicted"/>
<evidence type="ECO:0000256" key="1">
    <source>
        <dbReference type="SAM" id="Phobius"/>
    </source>
</evidence>
<evidence type="ECO:0000313" key="2">
    <source>
        <dbReference type="EMBL" id="TPV31425.1"/>
    </source>
</evidence>
<dbReference type="RefSeq" id="WP_140991402.1">
    <property type="nucleotide sequence ID" value="NZ_VHIQ01000008.1"/>
</dbReference>
<dbReference type="OrthoDB" id="1449676at2"/>
<reference evidence="2 3" key="1">
    <citation type="submission" date="2019-06" db="EMBL/GenBank/DDBJ databases">
        <title>Flavobacteriaceae Paucihalobacterium erythroidium CWB-1, complete genome.</title>
        <authorList>
            <person name="Wu S."/>
        </authorList>
    </citation>
    <scope>NUCLEOTIDE SEQUENCE [LARGE SCALE GENOMIC DNA]</scope>
    <source>
        <strain evidence="2 3">CWB-1</strain>
    </source>
</reference>
<keyword evidence="1" id="KW-1133">Transmembrane helix</keyword>